<dbReference type="GO" id="GO:0015697">
    <property type="term" value="P:quaternary ammonium group transport"/>
    <property type="evidence" value="ECO:0007669"/>
    <property type="project" value="UniProtKB-ARBA"/>
</dbReference>
<dbReference type="PANTHER" id="PTHR43869:SF1">
    <property type="entry name" value="GLYCINE BETAINE_PROLINE BETAINE TRANSPORT SYSTEM ATP-BINDING PROTEIN PROV"/>
    <property type="match status" value="1"/>
</dbReference>
<dbReference type="SUPFAM" id="SSF54631">
    <property type="entry name" value="CBS-domain pair"/>
    <property type="match status" value="1"/>
</dbReference>
<evidence type="ECO:0000313" key="8">
    <source>
        <dbReference type="Proteomes" id="UP000600449"/>
    </source>
</evidence>
<dbReference type="InterPro" id="IPR046342">
    <property type="entry name" value="CBS_dom_sf"/>
</dbReference>
<keyword evidence="4 7" id="KW-0067">ATP-binding</keyword>
<dbReference type="PANTHER" id="PTHR43869">
    <property type="entry name" value="GLYCINE BETAINE/PROLINE BETAINE TRANSPORT SYSTEM ATP-BINDING PROTEIN PROV"/>
    <property type="match status" value="1"/>
</dbReference>
<keyword evidence="8" id="KW-1185">Reference proteome</keyword>
<gene>
    <name evidence="7" type="ORF">GCM10011322_33690</name>
</gene>
<dbReference type="Pfam" id="PF00005">
    <property type="entry name" value="ABC_tran"/>
    <property type="match status" value="1"/>
</dbReference>
<dbReference type="Gene3D" id="3.40.50.300">
    <property type="entry name" value="P-loop containing nucleotide triphosphate hydrolases"/>
    <property type="match status" value="1"/>
</dbReference>
<evidence type="ECO:0000256" key="3">
    <source>
        <dbReference type="ARBA" id="ARBA00022741"/>
    </source>
</evidence>
<dbReference type="EMBL" id="BMMF01000010">
    <property type="protein sequence ID" value="GGK43888.1"/>
    <property type="molecule type" value="Genomic_DNA"/>
</dbReference>
<dbReference type="InterPro" id="IPR003593">
    <property type="entry name" value="AAA+_ATPase"/>
</dbReference>
<dbReference type="NCBIfam" id="TIGR03415">
    <property type="entry name" value="ABC_choXWV_ATP"/>
    <property type="match status" value="1"/>
</dbReference>
<dbReference type="InterPro" id="IPR022473">
    <property type="entry name" value="ABC_trnsptr_Choline_ATP-bd"/>
</dbReference>
<comment type="caution">
    <text evidence="7">The sequence shown here is derived from an EMBL/GenBank/DDBJ whole genome shotgun (WGS) entry which is preliminary data.</text>
</comment>
<dbReference type="GO" id="GO:0055052">
    <property type="term" value="C:ATP-binding cassette (ABC) transporter complex, substrate-binding subunit-containing"/>
    <property type="evidence" value="ECO:0007669"/>
    <property type="project" value="InterPro"/>
</dbReference>
<dbReference type="InterPro" id="IPR051921">
    <property type="entry name" value="ABC_osmolyte_uptake_ATP-bind"/>
</dbReference>
<sequence length="422" mass="45235">MTTNATSRSIAVRFEHVDLVFGDRQREALALLDRGCDRETIQKETGAILGVADANLEVAEGEISVLMGLSGSGKSSLLRCVNGLNRVSRGRVLVSFDGEEIDVANRRPADLKRLRGRGVAMVFQQFALLPWRTVAQNVGFGLEVNGRSKAEIETVVHEKLALVGLSDWAGAYGHELSGGMQQRVGLARAFAMDAPILLMDEPFSALDPLIRSKLQDELVQLQKELKKTILFVSHDLDEAMKIGDRISIMEGGRIVQTGTPEDIALNPANAYVAEFVAHMNPVNVLRGQSLMTPLEALTRLRDGRIVGEPGSGVTLELGPDGRVVGARVDGRGPAPVRIWEGEATMAEAGPADAVVVVSPDVTLREAIEIRRRTGALLVVAKDGRAIGVLGEKELYDGVLGATERGERGESGDEAAKAEPNAA</sequence>
<keyword evidence="3" id="KW-0547">Nucleotide-binding</keyword>
<dbReference type="PROSITE" id="PS50893">
    <property type="entry name" value="ABC_TRANSPORTER_2"/>
    <property type="match status" value="1"/>
</dbReference>
<dbReference type="SUPFAM" id="SSF52540">
    <property type="entry name" value="P-loop containing nucleoside triphosphate hydrolases"/>
    <property type="match status" value="1"/>
</dbReference>
<dbReference type="SMART" id="SM00382">
    <property type="entry name" value="AAA"/>
    <property type="match status" value="1"/>
</dbReference>
<feature type="domain" description="ABC transporter" evidence="6">
    <location>
        <begin position="36"/>
        <end position="276"/>
    </location>
</feature>
<evidence type="ECO:0000256" key="4">
    <source>
        <dbReference type="ARBA" id="ARBA00022840"/>
    </source>
</evidence>
<dbReference type="GO" id="GO:0015220">
    <property type="term" value="F:choline transmembrane transporter activity"/>
    <property type="evidence" value="ECO:0007669"/>
    <property type="project" value="InterPro"/>
</dbReference>
<dbReference type="RefSeq" id="WP_188914418.1">
    <property type="nucleotide sequence ID" value="NZ_BMMF01000010.1"/>
</dbReference>
<dbReference type="InterPro" id="IPR000644">
    <property type="entry name" value="CBS_dom"/>
</dbReference>
<evidence type="ECO:0000256" key="5">
    <source>
        <dbReference type="SAM" id="MobiDB-lite"/>
    </source>
</evidence>
<dbReference type="Pfam" id="PF00571">
    <property type="entry name" value="CBS"/>
    <property type="match status" value="1"/>
</dbReference>
<protein>
    <submittedName>
        <fullName evidence="7">Choline ABC transporter ATP-binding protein</fullName>
    </submittedName>
</protein>
<dbReference type="Proteomes" id="UP000600449">
    <property type="component" value="Unassembled WGS sequence"/>
</dbReference>
<dbReference type="PROSITE" id="PS00211">
    <property type="entry name" value="ABC_TRANSPORTER_1"/>
    <property type="match status" value="1"/>
</dbReference>
<evidence type="ECO:0000259" key="6">
    <source>
        <dbReference type="PROSITE" id="PS50893"/>
    </source>
</evidence>
<dbReference type="InterPro" id="IPR027417">
    <property type="entry name" value="P-loop_NTPase"/>
</dbReference>
<feature type="region of interest" description="Disordered" evidence="5">
    <location>
        <begin position="399"/>
        <end position="422"/>
    </location>
</feature>
<dbReference type="GO" id="GO:0005524">
    <property type="term" value="F:ATP binding"/>
    <property type="evidence" value="ECO:0007669"/>
    <property type="project" value="UniProtKB-KW"/>
</dbReference>
<dbReference type="AlphaFoldDB" id="A0A917V6N3"/>
<dbReference type="FunFam" id="3.40.50.300:FF:000425">
    <property type="entry name" value="Probable ABC transporter, ATP-binding subunit"/>
    <property type="match status" value="1"/>
</dbReference>
<proteinExistence type="inferred from homology"/>
<evidence type="ECO:0000313" key="7">
    <source>
        <dbReference type="EMBL" id="GGK43888.1"/>
    </source>
</evidence>
<comment type="similarity">
    <text evidence="1">Belongs to the ABC transporter superfamily.</text>
</comment>
<keyword evidence="2" id="KW-0813">Transport</keyword>
<dbReference type="Gene3D" id="3.10.580.10">
    <property type="entry name" value="CBS-domain"/>
    <property type="match status" value="1"/>
</dbReference>
<dbReference type="InterPro" id="IPR003439">
    <property type="entry name" value="ABC_transporter-like_ATP-bd"/>
</dbReference>
<accession>A0A917V6N3</accession>
<evidence type="ECO:0000256" key="1">
    <source>
        <dbReference type="ARBA" id="ARBA00005417"/>
    </source>
</evidence>
<name>A0A917V6N3_9HYPH</name>
<evidence type="ECO:0000256" key="2">
    <source>
        <dbReference type="ARBA" id="ARBA00022448"/>
    </source>
</evidence>
<dbReference type="GO" id="GO:0016887">
    <property type="term" value="F:ATP hydrolysis activity"/>
    <property type="evidence" value="ECO:0007669"/>
    <property type="project" value="InterPro"/>
</dbReference>
<feature type="compositionally biased region" description="Basic and acidic residues" evidence="5">
    <location>
        <begin position="403"/>
        <end position="416"/>
    </location>
</feature>
<dbReference type="InterPro" id="IPR017871">
    <property type="entry name" value="ABC_transporter-like_CS"/>
</dbReference>
<organism evidence="7 8">
    <name type="scientific">Salinarimonas ramus</name>
    <dbReference type="NCBI Taxonomy" id="690164"/>
    <lineage>
        <taxon>Bacteria</taxon>
        <taxon>Pseudomonadati</taxon>
        <taxon>Pseudomonadota</taxon>
        <taxon>Alphaproteobacteria</taxon>
        <taxon>Hyphomicrobiales</taxon>
        <taxon>Salinarimonadaceae</taxon>
        <taxon>Salinarimonas</taxon>
    </lineage>
</organism>
<reference evidence="7 8" key="1">
    <citation type="journal article" date="2014" name="Int. J. Syst. Evol. Microbiol.">
        <title>Complete genome sequence of Corynebacterium casei LMG S-19264T (=DSM 44701T), isolated from a smear-ripened cheese.</title>
        <authorList>
            <consortium name="US DOE Joint Genome Institute (JGI-PGF)"/>
            <person name="Walter F."/>
            <person name="Albersmeier A."/>
            <person name="Kalinowski J."/>
            <person name="Ruckert C."/>
        </authorList>
    </citation>
    <scope>NUCLEOTIDE SEQUENCE [LARGE SCALE GENOMIC DNA]</scope>
    <source>
        <strain evidence="7 8">CGMCC 1.9161</strain>
    </source>
</reference>